<sequence>MRGIIVLFSFIISITDVNAQKKVSYLLTPQADLNKVTIQITFDELSVSDANLVIPRSAPGTYILTNYIAFIDDVVGYTTSGKQLPGMIGDGSFFTFEESNDLLNKVSYTVDIQKMEIDLLDASTSSKARKDYMGLFGYSVFGFIEGLETDTVNLTINTDPSYLFLVP</sequence>
<evidence type="ECO:0000259" key="1">
    <source>
        <dbReference type="Pfam" id="PF17899"/>
    </source>
</evidence>
<dbReference type="InterPro" id="IPR040756">
    <property type="entry name" value="Peptidase_M61_N"/>
</dbReference>
<proteinExistence type="predicted"/>
<reference evidence="2 3" key="1">
    <citation type="submission" date="2023-09" db="EMBL/GenBank/DDBJ databases">
        <title>Thalassobella suaedae gen. nov., sp. nov., a marine bacterium of the family Flavobacteriaceae isolated from a halophyte Suaeda japonica.</title>
        <authorList>
            <person name="Lee S.Y."/>
            <person name="Hwang C.Y."/>
        </authorList>
    </citation>
    <scope>NUCLEOTIDE SEQUENCE [LARGE SCALE GENOMIC DNA]</scope>
    <source>
        <strain evidence="2 3">HL-DH14</strain>
    </source>
</reference>
<dbReference type="RefSeq" id="WP_415866708.1">
    <property type="nucleotide sequence ID" value="NZ_CP134537.1"/>
</dbReference>
<evidence type="ECO:0000313" key="2">
    <source>
        <dbReference type="EMBL" id="WNH10443.1"/>
    </source>
</evidence>
<feature type="domain" description="Peptidase M61 N-terminal" evidence="1">
    <location>
        <begin position="30"/>
        <end position="158"/>
    </location>
</feature>
<protein>
    <recommendedName>
        <fullName evidence="1">Peptidase M61 N-terminal domain-containing protein</fullName>
    </recommendedName>
</protein>
<dbReference type="Proteomes" id="UP001302806">
    <property type="component" value="Chromosome"/>
</dbReference>
<gene>
    <name evidence="2" type="ORF">RHP51_07235</name>
</gene>
<dbReference type="Pfam" id="PF17899">
    <property type="entry name" value="Peptidase_M61_N"/>
    <property type="match status" value="1"/>
</dbReference>
<organism evidence="2 3">
    <name type="scientific">Thalassobellus suaedae</name>
    <dbReference type="NCBI Taxonomy" id="3074124"/>
    <lineage>
        <taxon>Bacteria</taxon>
        <taxon>Pseudomonadati</taxon>
        <taxon>Bacteroidota</taxon>
        <taxon>Flavobacteriia</taxon>
        <taxon>Flavobacteriales</taxon>
        <taxon>Flavobacteriaceae</taxon>
        <taxon>Thalassobellus</taxon>
    </lineage>
</organism>
<evidence type="ECO:0000313" key="3">
    <source>
        <dbReference type="Proteomes" id="UP001302806"/>
    </source>
</evidence>
<dbReference type="Gene3D" id="2.60.40.3650">
    <property type="match status" value="1"/>
</dbReference>
<name>A0ABY9XX66_9FLAO</name>
<accession>A0ABY9XX66</accession>
<dbReference type="EMBL" id="CP134537">
    <property type="protein sequence ID" value="WNH10443.1"/>
    <property type="molecule type" value="Genomic_DNA"/>
</dbReference>